<feature type="transmembrane region" description="Helical" evidence="13">
    <location>
        <begin position="682"/>
        <end position="708"/>
    </location>
</feature>
<keyword evidence="9 13" id="KW-1133">Transmembrane helix</keyword>
<dbReference type="PROSITE" id="PS00108">
    <property type="entry name" value="PROTEIN_KINASE_ST"/>
    <property type="match status" value="2"/>
</dbReference>
<evidence type="ECO:0000313" key="15">
    <source>
        <dbReference type="EMBL" id="KAH7571116.1"/>
    </source>
</evidence>
<dbReference type="InterPro" id="IPR008271">
    <property type="entry name" value="Ser/Thr_kinase_AS"/>
</dbReference>
<evidence type="ECO:0000256" key="1">
    <source>
        <dbReference type="ARBA" id="ARBA00004479"/>
    </source>
</evidence>
<evidence type="ECO:0000256" key="10">
    <source>
        <dbReference type="ARBA" id="ARBA00023136"/>
    </source>
</evidence>
<feature type="domain" description="Protein kinase" evidence="14">
    <location>
        <begin position="333"/>
        <end position="620"/>
    </location>
</feature>
<keyword evidence="8 12" id="KW-0067">ATP-binding</keyword>
<feature type="domain" description="Protein kinase" evidence="14">
    <location>
        <begin position="897"/>
        <end position="1185"/>
    </location>
</feature>
<feature type="transmembrane region" description="Helical" evidence="13">
    <location>
        <begin position="827"/>
        <end position="849"/>
    </location>
</feature>
<dbReference type="InterPro" id="IPR045874">
    <property type="entry name" value="LRK10/LRL21-25-like"/>
</dbReference>
<keyword evidence="3" id="KW-0808">Transferase</keyword>
<evidence type="ECO:0000256" key="8">
    <source>
        <dbReference type="ARBA" id="ARBA00022840"/>
    </source>
</evidence>
<accession>A0ABQ8I386</accession>
<dbReference type="SUPFAM" id="SSF56112">
    <property type="entry name" value="Protein kinase-like (PK-like)"/>
    <property type="match status" value="2"/>
</dbReference>
<keyword evidence="10 13" id="KW-0472">Membrane</keyword>
<evidence type="ECO:0000256" key="6">
    <source>
        <dbReference type="ARBA" id="ARBA00022741"/>
    </source>
</evidence>
<dbReference type="Gene3D" id="1.10.510.10">
    <property type="entry name" value="Transferase(Phosphotransferase) domain 1"/>
    <property type="match status" value="2"/>
</dbReference>
<comment type="caution">
    <text evidence="15">The sequence shown here is derived from an EMBL/GenBank/DDBJ whole genome shotgun (WGS) entry which is preliminary data.</text>
</comment>
<dbReference type="InterPro" id="IPR000719">
    <property type="entry name" value="Prot_kinase_dom"/>
</dbReference>
<comment type="subcellular location">
    <subcellularLocation>
        <location evidence="1">Membrane</location>
        <topology evidence="1">Single-pass type I membrane protein</topology>
    </subcellularLocation>
</comment>
<evidence type="ECO:0000256" key="11">
    <source>
        <dbReference type="ARBA" id="ARBA00023180"/>
    </source>
</evidence>
<keyword evidence="6 12" id="KW-0547">Nucleotide-binding</keyword>
<keyword evidence="11" id="KW-0325">Glycoprotein</keyword>
<keyword evidence="4 13" id="KW-0812">Transmembrane</keyword>
<evidence type="ECO:0000256" key="13">
    <source>
        <dbReference type="SAM" id="Phobius"/>
    </source>
</evidence>
<dbReference type="PANTHER" id="PTHR27009">
    <property type="entry name" value="RUST RESISTANCE KINASE LR10-RELATED"/>
    <property type="match status" value="1"/>
</dbReference>
<feature type="binding site" evidence="12">
    <location>
        <position position="361"/>
    </location>
    <ligand>
        <name>ATP</name>
        <dbReference type="ChEBI" id="CHEBI:30616"/>
    </ligand>
</feature>
<dbReference type="Pfam" id="PF00069">
    <property type="entry name" value="Pkinase"/>
    <property type="match status" value="1"/>
</dbReference>
<reference evidence="15 16" key="1">
    <citation type="submission" date="2021-02" db="EMBL/GenBank/DDBJ databases">
        <title>Plant Genome Project.</title>
        <authorList>
            <person name="Zhang R.-G."/>
        </authorList>
    </citation>
    <scope>NUCLEOTIDE SEQUENCE [LARGE SCALE GENOMIC DNA]</scope>
    <source>
        <tissue evidence="15">Leaves</tissue>
    </source>
</reference>
<keyword evidence="7" id="KW-0418">Kinase</keyword>
<dbReference type="Pfam" id="PF07714">
    <property type="entry name" value="PK_Tyr_Ser-Thr"/>
    <property type="match status" value="1"/>
</dbReference>
<gene>
    <name evidence="15" type="ORF">JRO89_XS05G0255500</name>
</gene>
<dbReference type="PROSITE" id="PS50011">
    <property type="entry name" value="PROTEIN_KINASE_DOM"/>
    <property type="match status" value="2"/>
</dbReference>
<dbReference type="Proteomes" id="UP000827721">
    <property type="component" value="Unassembled WGS sequence"/>
</dbReference>
<dbReference type="PROSITE" id="PS00107">
    <property type="entry name" value="PROTEIN_KINASE_ATP"/>
    <property type="match status" value="2"/>
</dbReference>
<feature type="binding site" evidence="12">
    <location>
        <position position="925"/>
    </location>
    <ligand>
        <name>ATP</name>
        <dbReference type="ChEBI" id="CHEBI:30616"/>
    </ligand>
</feature>
<dbReference type="EMBL" id="JAFEMO010000005">
    <property type="protein sequence ID" value="KAH7571116.1"/>
    <property type="molecule type" value="Genomic_DNA"/>
</dbReference>
<feature type="transmembrane region" description="Helical" evidence="13">
    <location>
        <begin position="263"/>
        <end position="285"/>
    </location>
</feature>
<feature type="transmembrane region" description="Helical" evidence="13">
    <location>
        <begin position="21"/>
        <end position="48"/>
    </location>
</feature>
<protein>
    <recommendedName>
        <fullName evidence="14">Protein kinase domain-containing protein</fullName>
    </recommendedName>
</protein>
<dbReference type="InterPro" id="IPR011009">
    <property type="entry name" value="Kinase-like_dom_sf"/>
</dbReference>
<evidence type="ECO:0000256" key="7">
    <source>
        <dbReference type="ARBA" id="ARBA00022777"/>
    </source>
</evidence>
<keyword evidence="16" id="KW-1185">Reference proteome</keyword>
<evidence type="ECO:0000256" key="2">
    <source>
        <dbReference type="ARBA" id="ARBA00022527"/>
    </source>
</evidence>
<evidence type="ECO:0000256" key="4">
    <source>
        <dbReference type="ARBA" id="ARBA00022692"/>
    </source>
</evidence>
<dbReference type="InterPro" id="IPR001245">
    <property type="entry name" value="Ser-Thr/Tyr_kinase_cat_dom"/>
</dbReference>
<dbReference type="InterPro" id="IPR017441">
    <property type="entry name" value="Protein_kinase_ATP_BS"/>
</dbReference>
<evidence type="ECO:0000313" key="16">
    <source>
        <dbReference type="Proteomes" id="UP000827721"/>
    </source>
</evidence>
<evidence type="ECO:0000256" key="12">
    <source>
        <dbReference type="PROSITE-ProRule" id="PRU10141"/>
    </source>
</evidence>
<sequence>MDIWGGNHNRNTAFVEEILELAFVVSGMALASPLLLFVICHLSLLSLAEEVTRFNPRCTRFPCGNLGYLRFPFSNQSNPECGLFMVDNCNESFRQKIQLGKDGAWFYIEDIKQDNTLQLRDHESEHFKNHNCGWFQNFTLSKSPFYSFEFPSRPTMFNCTNHSSIPANSESSCNESNHSIFLYNQTTHDLPSPPAGCSVVQQLVNRTAKNVIIHNLYTGGFFLQVNVTTECYKCRWRGGQCLTDSNGKFNCSGAKTENAKGHITIVAVAITATGISVLIILALCFRKRLSSVNSTVFWEKKCKDYLNIETFLRNYRSLAPKRYSYSDIKKMTNTFKLKLGQGGYGGVYKGKLLDGRNVAVKVLNDSKGNGEDFINEVASISRTSHVNVVSLFGFCFEGCRRALVYGFVPNGSLEKFIYEKYSRDKQLKWEKLYQIALGIARGLEYLHRGCSTRILHFDIKPHNILLDENFCPKISDFGLAKICPGRESIISMTGARGTIGYIAPEVFSRNFGEVSYKSDVYSFGMMVLEMAGGRKNLDVGVGRASEIYFPHWIYERLKLEEELGLQGIENEEDNKYARKMTTVSLWCIQTNPSSRPAMSRVVEMMEGSLDSLQFPPKPFLSSPGSEFELDIKCQNFGGLYGFAVCKRKNAICMVSTGRKLKGKQMDIWGGNHNRNIAFVEEILELAFVVSGMALASPLLLFVICYLFSSSMAEEVTGFNPRCTQFPCGNLGYLGFPFSNQSNPECGLLMTTHDLPSLPAGCSVVQTLVNKTANNVVIHNLYTGGFFLQVNVMKECYECHSRGGQCASDSNGKFTCSDEKTANAKGHITIVVVAITAIGISVLITLALCFRKRLSSVNSTVFWEKKCKDYLNIEAFLRNYGSLTPKRYSYSNIKKMTKSFKLKLGQGGYGGVYKGKLLDGRNVAVKVLNDSKGNSEDFINEVTSISRTSHVNIVSLFRFCFEGCRRALVYEFVPNGSLEKFIYEKYSRDKQLKWEKLYQIALGIARGLEYLHRGCSTRILHFDIKPHNILLDEYFCPKISDFGFAKICPGRESIISMTGARGTIGYIAPEVFSRNFGEVSHKSDVYSFGMMVLEMVGGRKNLDVGVCRASEIYFPHWIYERLKLEEELGLQGIENEKDNKYARKNMTTMSLWCIQTNSSSRPAMSRVVEMLEGSLDSLQFPPKPFLSSPGSEVAESASSLIC</sequence>
<keyword evidence="5" id="KW-0732">Signal</keyword>
<name>A0ABQ8I386_9ROSI</name>
<evidence type="ECO:0000256" key="9">
    <source>
        <dbReference type="ARBA" id="ARBA00022989"/>
    </source>
</evidence>
<dbReference type="Gene3D" id="3.30.200.20">
    <property type="entry name" value="Phosphorylase Kinase, domain 1"/>
    <property type="match status" value="2"/>
</dbReference>
<proteinExistence type="predicted"/>
<dbReference type="SMART" id="SM00220">
    <property type="entry name" value="S_TKc"/>
    <property type="match status" value="2"/>
</dbReference>
<evidence type="ECO:0000256" key="3">
    <source>
        <dbReference type="ARBA" id="ARBA00022679"/>
    </source>
</evidence>
<organism evidence="15 16">
    <name type="scientific">Xanthoceras sorbifolium</name>
    <dbReference type="NCBI Taxonomy" id="99658"/>
    <lineage>
        <taxon>Eukaryota</taxon>
        <taxon>Viridiplantae</taxon>
        <taxon>Streptophyta</taxon>
        <taxon>Embryophyta</taxon>
        <taxon>Tracheophyta</taxon>
        <taxon>Spermatophyta</taxon>
        <taxon>Magnoliopsida</taxon>
        <taxon>eudicotyledons</taxon>
        <taxon>Gunneridae</taxon>
        <taxon>Pentapetalae</taxon>
        <taxon>rosids</taxon>
        <taxon>malvids</taxon>
        <taxon>Sapindales</taxon>
        <taxon>Sapindaceae</taxon>
        <taxon>Xanthoceroideae</taxon>
        <taxon>Xanthoceras</taxon>
    </lineage>
</organism>
<evidence type="ECO:0000256" key="5">
    <source>
        <dbReference type="ARBA" id="ARBA00022729"/>
    </source>
</evidence>
<keyword evidence="2" id="KW-0723">Serine/threonine-protein kinase</keyword>
<evidence type="ECO:0000259" key="14">
    <source>
        <dbReference type="PROSITE" id="PS50011"/>
    </source>
</evidence>